<dbReference type="Gene3D" id="2.40.70.10">
    <property type="entry name" value="Acid Proteases"/>
    <property type="match status" value="1"/>
</dbReference>
<dbReference type="PANTHER" id="PTHR33067">
    <property type="entry name" value="RNA-DIRECTED DNA POLYMERASE-RELATED"/>
    <property type="match status" value="1"/>
</dbReference>
<accession>A0AA38SIA4</accession>
<feature type="domain" description="Retrotransposon gag" evidence="2">
    <location>
        <begin position="71"/>
        <end position="109"/>
    </location>
</feature>
<feature type="region of interest" description="Disordered" evidence="1">
    <location>
        <begin position="126"/>
        <end position="146"/>
    </location>
</feature>
<dbReference type="AlphaFoldDB" id="A0AA38SIA4"/>
<dbReference type="CDD" id="cd00303">
    <property type="entry name" value="retropepsin_like"/>
    <property type="match status" value="1"/>
</dbReference>
<dbReference type="EMBL" id="JARYMX010000019">
    <property type="protein sequence ID" value="KAJ9536491.1"/>
    <property type="molecule type" value="Genomic_DNA"/>
</dbReference>
<name>A0AA38SIA4_9ASTR</name>
<keyword evidence="4" id="KW-1185">Reference proteome</keyword>
<proteinExistence type="predicted"/>
<evidence type="ECO:0000259" key="2">
    <source>
        <dbReference type="Pfam" id="PF03732"/>
    </source>
</evidence>
<dbReference type="Proteomes" id="UP001172457">
    <property type="component" value="Unassembled WGS sequence"/>
</dbReference>
<dbReference type="Pfam" id="PF03732">
    <property type="entry name" value="Retrotrans_gag"/>
    <property type="match status" value="1"/>
</dbReference>
<reference evidence="3" key="1">
    <citation type="submission" date="2023-03" db="EMBL/GenBank/DDBJ databases">
        <title>Chromosome-scale reference genome and RAD-based genetic map of yellow starthistle (Centaurea solstitialis) reveal putative structural variation and QTLs associated with invader traits.</title>
        <authorList>
            <person name="Reatini B."/>
            <person name="Cang F.A."/>
            <person name="Jiang Q."/>
            <person name="Mckibben M.T.W."/>
            <person name="Barker M.S."/>
            <person name="Rieseberg L.H."/>
            <person name="Dlugosch K.M."/>
        </authorList>
    </citation>
    <scope>NUCLEOTIDE SEQUENCE</scope>
    <source>
        <strain evidence="3">CAN-66</strain>
        <tissue evidence="3">Leaf</tissue>
    </source>
</reference>
<dbReference type="InterPro" id="IPR005162">
    <property type="entry name" value="Retrotrans_gag_dom"/>
</dbReference>
<organism evidence="3 4">
    <name type="scientific">Centaurea solstitialis</name>
    <name type="common">yellow star-thistle</name>
    <dbReference type="NCBI Taxonomy" id="347529"/>
    <lineage>
        <taxon>Eukaryota</taxon>
        <taxon>Viridiplantae</taxon>
        <taxon>Streptophyta</taxon>
        <taxon>Embryophyta</taxon>
        <taxon>Tracheophyta</taxon>
        <taxon>Spermatophyta</taxon>
        <taxon>Magnoliopsida</taxon>
        <taxon>eudicotyledons</taxon>
        <taxon>Gunneridae</taxon>
        <taxon>Pentapetalae</taxon>
        <taxon>asterids</taxon>
        <taxon>campanulids</taxon>
        <taxon>Asterales</taxon>
        <taxon>Asteraceae</taxon>
        <taxon>Carduoideae</taxon>
        <taxon>Cardueae</taxon>
        <taxon>Centaureinae</taxon>
        <taxon>Centaurea</taxon>
    </lineage>
</organism>
<dbReference type="PANTHER" id="PTHR33067:SF35">
    <property type="entry name" value="ASPARTIC PEPTIDASE DDI1-TYPE DOMAIN-CONTAINING PROTEIN"/>
    <property type="match status" value="1"/>
</dbReference>
<evidence type="ECO:0000313" key="4">
    <source>
        <dbReference type="Proteomes" id="UP001172457"/>
    </source>
</evidence>
<protein>
    <recommendedName>
        <fullName evidence="2">Retrotransposon gag domain-containing protein</fullName>
    </recommendedName>
</protein>
<sequence>MWGNQTKANFTPRSAIKKTEDKNVEISEELIKMIWDIAFDGNPIGDPYQHLEAFEDTCDLFQSKGDEVKLRLFPFTLIEKAKDWFKRLTPRSITTWEELKSTFLLRSTMEARKLLDDLVAHHLDWSTDEEESQEETKTVVEPEVELPSDRAEEVVEEVVKPRERVPAPIPTRIPYPSRLKKEKKEAKYRMPNYVKFIKVLVSSKANLGTEGIAVLNAECSAILSDTPKKGDPGSFTIPCYFGKNVSCRAVADLGASINLMPSSFFQRLGLGDLKNTRMTIQLADRSIKYPVGIAEDVLVQVDKFVFPADFVQVCVTCLQVKIEYQRPYDKLQQLPIPVWTWEHVTMDFVTKLPRTPRRYDTI</sequence>
<evidence type="ECO:0000256" key="1">
    <source>
        <dbReference type="SAM" id="MobiDB-lite"/>
    </source>
</evidence>
<comment type="caution">
    <text evidence="3">The sequence shown here is derived from an EMBL/GenBank/DDBJ whole genome shotgun (WGS) entry which is preliminary data.</text>
</comment>
<gene>
    <name evidence="3" type="ORF">OSB04_un000328</name>
</gene>
<evidence type="ECO:0000313" key="3">
    <source>
        <dbReference type="EMBL" id="KAJ9536491.1"/>
    </source>
</evidence>
<dbReference type="InterPro" id="IPR021109">
    <property type="entry name" value="Peptidase_aspartic_dom_sf"/>
</dbReference>